<proteinExistence type="predicted"/>
<gene>
    <name evidence="8" type="ORF">THAOC_21506</name>
</gene>
<feature type="compositionally biased region" description="Basic and acidic residues" evidence="7">
    <location>
        <begin position="292"/>
        <end position="301"/>
    </location>
</feature>
<keyword evidence="2" id="KW-0547">Nucleotide-binding</keyword>
<feature type="region of interest" description="Disordered" evidence="7">
    <location>
        <begin position="48"/>
        <end position="82"/>
    </location>
</feature>
<dbReference type="GO" id="GO:0005874">
    <property type="term" value="C:microtubule"/>
    <property type="evidence" value="ECO:0007669"/>
    <property type="project" value="UniProtKB-KW"/>
</dbReference>
<evidence type="ECO:0000256" key="7">
    <source>
        <dbReference type="SAM" id="MobiDB-lite"/>
    </source>
</evidence>
<accession>K0SBR7</accession>
<feature type="coiled-coil region" evidence="6">
    <location>
        <begin position="177"/>
        <end position="274"/>
    </location>
</feature>
<comment type="caution">
    <text evidence="8">The sequence shown here is derived from an EMBL/GenBank/DDBJ whole genome shotgun (WGS) entry which is preliminary data.</text>
</comment>
<feature type="compositionally biased region" description="Basic and acidic residues" evidence="7">
    <location>
        <begin position="63"/>
        <end position="80"/>
    </location>
</feature>
<keyword evidence="1" id="KW-0493">Microtubule</keyword>
<dbReference type="Proteomes" id="UP000266841">
    <property type="component" value="Unassembled WGS sequence"/>
</dbReference>
<evidence type="ECO:0000256" key="2">
    <source>
        <dbReference type="ARBA" id="ARBA00022741"/>
    </source>
</evidence>
<dbReference type="EMBL" id="AGNL01025395">
    <property type="protein sequence ID" value="EJK58376.1"/>
    <property type="molecule type" value="Genomic_DNA"/>
</dbReference>
<evidence type="ECO:0000313" key="8">
    <source>
        <dbReference type="EMBL" id="EJK58376.1"/>
    </source>
</evidence>
<feature type="region of interest" description="Disordered" evidence="7">
    <location>
        <begin position="1"/>
        <end position="26"/>
    </location>
</feature>
<keyword evidence="4 6" id="KW-0175">Coiled coil</keyword>
<dbReference type="PANTHER" id="PTHR37739">
    <property type="entry name" value="KINESIN-LIKE PROTEIN KIN-12D"/>
    <property type="match status" value="1"/>
</dbReference>
<dbReference type="InterPro" id="IPR044986">
    <property type="entry name" value="KIF15/KIN-12"/>
</dbReference>
<keyword evidence="9" id="KW-1185">Reference proteome</keyword>
<evidence type="ECO:0000313" key="9">
    <source>
        <dbReference type="Proteomes" id="UP000266841"/>
    </source>
</evidence>
<dbReference type="GO" id="GO:0005524">
    <property type="term" value="F:ATP binding"/>
    <property type="evidence" value="ECO:0007669"/>
    <property type="project" value="UniProtKB-KW"/>
</dbReference>
<protein>
    <submittedName>
        <fullName evidence="8">Uncharacterized protein</fullName>
    </submittedName>
</protein>
<feature type="compositionally biased region" description="Basic residues" evidence="7">
    <location>
        <begin position="1"/>
        <end position="14"/>
    </location>
</feature>
<evidence type="ECO:0000256" key="6">
    <source>
        <dbReference type="SAM" id="Coils"/>
    </source>
</evidence>
<feature type="non-terminal residue" evidence="8">
    <location>
        <position position="1"/>
    </location>
</feature>
<dbReference type="OrthoDB" id="10673128at2759"/>
<organism evidence="8 9">
    <name type="scientific">Thalassiosira oceanica</name>
    <name type="common">Marine diatom</name>
    <dbReference type="NCBI Taxonomy" id="159749"/>
    <lineage>
        <taxon>Eukaryota</taxon>
        <taxon>Sar</taxon>
        <taxon>Stramenopiles</taxon>
        <taxon>Ochrophyta</taxon>
        <taxon>Bacillariophyta</taxon>
        <taxon>Coscinodiscophyceae</taxon>
        <taxon>Thalassiosirophycidae</taxon>
        <taxon>Thalassiosirales</taxon>
        <taxon>Thalassiosiraceae</taxon>
        <taxon>Thalassiosira</taxon>
    </lineage>
</organism>
<feature type="region of interest" description="Disordered" evidence="7">
    <location>
        <begin position="283"/>
        <end position="307"/>
    </location>
</feature>
<evidence type="ECO:0000256" key="4">
    <source>
        <dbReference type="ARBA" id="ARBA00023054"/>
    </source>
</evidence>
<sequence length="1299" mass="147871">ARAARTKRSRKSGISHRPDGAQKKRTSYNYAEAAAAVGVEKLNSQAIKSRLMPVAEPPPRKPTPRELEESVKEKDKEVKQLHKKVKKTEAKCAATVAKLNAKVEKTEAKYEATVGKLKLSEENVAKLKRHFQRKKSQVNELSDKLKEEKKHSRVLLAKLGFLESRAEDMGNALRGRQSDLIAVKQSAEMRLKEAREEYDKAIVTLKKDKDYEKRSASRSAVRIAMAQSKAKLDKKKEEFDATENSLQQLLTRYKSEAKQRYEDSMNDLGSVEKQIRSKLSQLEQTHASEMAAVKEESRRSLQEMSAKSRAKIEKLKAKVKELKSINLELKHKATEERRARRKVQKDADKIAMMAASRLDKMKSAQAKCEELQEENEQLREEVKSMAKVLEEYELVIKECRTMAKVLEENELVIKECSKIKDSDGRGGLSWPPWMILYILEFLANGTSPTAIPDNIRSAYWTLYGKGPEEVPSVDFCRKCRTIADRFNECLVGILIARSKWKTGHTDGTCRRQTAYETLVLGLDDEESKEALRNIIVSSCIFMESQDAESCVAGIERKLDQVKHALKRVRETMSENGNNPDEFDVPKPEDINIEKLGQNHGAIITDTCNHARKEQQILQQKIGGETHTVDCFNHMRCVVNKNCLIGLNEFTSAFLKDYLDLIAPILRVSTSLDALLIAFDKEFSLCANYPKGHGELFLTWLRTKYPDELLFHIERSGGGRQDLALMASLPIYWNREWCTEFLDERLRVPGNENILQRNLFTVLTSAEMVAVARLLAIMHIAINMPLRFLIGKTHEWYSHGWGVVELGEALDCWYDAMIHLKDNPKDYLDQDFMLHIFDRIKTKLPPLENYLNFMFDEKVTDSLGNKGVLLSKLRDELFDPQLEANKQSTDFLLEFVPIVVETAIKEMTDEKKAIHRYVSANGEDKACYSFKHASDARREALLRVPATNDNSESSLATNTHELQKHGRVLIKHAAAISDLRRNGFLVRGNMSEKTKDKLKRKPGLAFTLPDEHKRNTAELEAQREAAAAKEKLIREHNLHNATEQYIDAMYYYKMFHSPACLKDLTAGELNDYIARLPSKSRKLEVLKENIRMRKIGLGWTHIDDSWSKGGNPYSVSTLTSRLLQIITMEGAEEGQWKIPPHPPICTPSRTHTVALGTRTKNVESLDEKYLGDENKIRKEAIQLLKQRETRGEGSLAAECQEALPPELQSIVGERIELLVGVDVGGQTELLWWAGKVLHVEDEEKGQVTVSWDPLEDVSGWEEGGCSIQKLAVKKWNKNTQGAWRMEYIDELGDLLSDEEV</sequence>
<name>K0SBR7_THAOC</name>
<evidence type="ECO:0000256" key="1">
    <source>
        <dbReference type="ARBA" id="ARBA00022701"/>
    </source>
</evidence>
<evidence type="ECO:0000256" key="3">
    <source>
        <dbReference type="ARBA" id="ARBA00022840"/>
    </source>
</evidence>
<evidence type="ECO:0000256" key="5">
    <source>
        <dbReference type="ARBA" id="ARBA00023175"/>
    </source>
</evidence>
<keyword evidence="5" id="KW-0505">Motor protein</keyword>
<keyword evidence="3" id="KW-0067">ATP-binding</keyword>
<dbReference type="PANTHER" id="PTHR37739:SF16">
    <property type="entry name" value="KINESIN-LIKE PROTEIN"/>
    <property type="match status" value="1"/>
</dbReference>
<dbReference type="eggNOG" id="ENOG502SPSK">
    <property type="taxonomic scope" value="Eukaryota"/>
</dbReference>
<reference evidence="8 9" key="1">
    <citation type="journal article" date="2012" name="Genome Biol.">
        <title>Genome and low-iron response of an oceanic diatom adapted to chronic iron limitation.</title>
        <authorList>
            <person name="Lommer M."/>
            <person name="Specht M."/>
            <person name="Roy A.S."/>
            <person name="Kraemer L."/>
            <person name="Andreson R."/>
            <person name="Gutowska M.A."/>
            <person name="Wolf J."/>
            <person name="Bergner S.V."/>
            <person name="Schilhabel M.B."/>
            <person name="Klostermeier U.C."/>
            <person name="Beiko R.G."/>
            <person name="Rosenstiel P."/>
            <person name="Hippler M."/>
            <person name="Laroche J."/>
        </authorList>
    </citation>
    <scope>NUCLEOTIDE SEQUENCE [LARGE SCALE GENOMIC DNA]</scope>
    <source>
        <strain evidence="8 9">CCMP1005</strain>
    </source>
</reference>